<comment type="caution">
    <text evidence="1">The sequence shown here is derived from an EMBL/GenBank/DDBJ whole genome shotgun (WGS) entry which is preliminary data.</text>
</comment>
<gene>
    <name evidence="1" type="ORF">WN944_013010</name>
</gene>
<name>A0AAP0QNM1_9ROSI</name>
<organism evidence="1 2">
    <name type="scientific">Citrus x changshan-huyou</name>
    <dbReference type="NCBI Taxonomy" id="2935761"/>
    <lineage>
        <taxon>Eukaryota</taxon>
        <taxon>Viridiplantae</taxon>
        <taxon>Streptophyta</taxon>
        <taxon>Embryophyta</taxon>
        <taxon>Tracheophyta</taxon>
        <taxon>Spermatophyta</taxon>
        <taxon>Magnoliopsida</taxon>
        <taxon>eudicotyledons</taxon>
        <taxon>Gunneridae</taxon>
        <taxon>Pentapetalae</taxon>
        <taxon>rosids</taxon>
        <taxon>malvids</taxon>
        <taxon>Sapindales</taxon>
        <taxon>Rutaceae</taxon>
        <taxon>Aurantioideae</taxon>
        <taxon>Citrus</taxon>
    </lineage>
</organism>
<reference evidence="1 2" key="1">
    <citation type="submission" date="2024-05" db="EMBL/GenBank/DDBJ databases">
        <title>Haplotype-resolved chromosome-level genome assembly of Huyou (Citrus changshanensis).</title>
        <authorList>
            <person name="Miao C."/>
            <person name="Chen W."/>
            <person name="Wu Y."/>
            <person name="Wang L."/>
            <person name="Zhao S."/>
            <person name="Grierson D."/>
            <person name="Xu C."/>
            <person name="Chen K."/>
        </authorList>
    </citation>
    <scope>NUCLEOTIDE SEQUENCE [LARGE SCALE GENOMIC DNA]</scope>
    <source>
        <strain evidence="1">01-14</strain>
        <tissue evidence="1">Leaf</tissue>
    </source>
</reference>
<sequence>MLPSLSVVKASSGEDHLCVSELLVGSFAFGVHAMNFMVPSFAYEVRTTWCILGLLGRVRSAAREWLAWAMNPVGGGVGLGLHVSAGHKTNSVSWLASLTPPFNKS</sequence>
<dbReference type="EMBL" id="JBCGBO010000005">
    <property type="protein sequence ID" value="KAK9197827.1"/>
    <property type="molecule type" value="Genomic_DNA"/>
</dbReference>
<accession>A0AAP0QNM1</accession>
<protein>
    <submittedName>
        <fullName evidence="1">Uncharacterized protein</fullName>
    </submittedName>
</protein>
<keyword evidence="2" id="KW-1185">Reference proteome</keyword>
<proteinExistence type="predicted"/>
<dbReference type="Proteomes" id="UP001428341">
    <property type="component" value="Unassembled WGS sequence"/>
</dbReference>
<evidence type="ECO:0000313" key="1">
    <source>
        <dbReference type="EMBL" id="KAK9197827.1"/>
    </source>
</evidence>
<dbReference type="AlphaFoldDB" id="A0AAP0QNM1"/>
<evidence type="ECO:0000313" key="2">
    <source>
        <dbReference type="Proteomes" id="UP001428341"/>
    </source>
</evidence>